<evidence type="ECO:0000256" key="5">
    <source>
        <dbReference type="ARBA" id="ARBA00022692"/>
    </source>
</evidence>
<proteinExistence type="inferred from homology"/>
<evidence type="ECO:0000256" key="6">
    <source>
        <dbReference type="ARBA" id="ARBA00022719"/>
    </source>
</evidence>
<dbReference type="HAMAP" id="MF_01394">
    <property type="entry name" value="NDH1_NuoA"/>
    <property type="match status" value="1"/>
</dbReference>
<feature type="transmembrane region" description="Helical" evidence="12">
    <location>
        <begin position="12"/>
        <end position="37"/>
    </location>
</feature>
<dbReference type="EMBL" id="CP113409">
    <property type="protein sequence ID" value="WAI11917.1"/>
    <property type="molecule type" value="Genomic_DNA"/>
</dbReference>
<feature type="transmembrane region" description="Helical" evidence="12">
    <location>
        <begin position="58"/>
        <end position="76"/>
    </location>
</feature>
<comment type="catalytic activity">
    <reaction evidence="12 13">
        <text>a quinone + NADH + 5 H(+)(in) = a quinol + NAD(+) + 4 H(+)(out)</text>
        <dbReference type="Rhea" id="RHEA:57888"/>
        <dbReference type="ChEBI" id="CHEBI:15378"/>
        <dbReference type="ChEBI" id="CHEBI:24646"/>
        <dbReference type="ChEBI" id="CHEBI:57540"/>
        <dbReference type="ChEBI" id="CHEBI:57945"/>
        <dbReference type="ChEBI" id="CHEBI:132124"/>
    </reaction>
</comment>
<dbReference type="Pfam" id="PF00507">
    <property type="entry name" value="Oxidored_q4"/>
    <property type="match status" value="1"/>
</dbReference>
<dbReference type="GO" id="GO:0048038">
    <property type="term" value="F:quinone binding"/>
    <property type="evidence" value="ECO:0007669"/>
    <property type="project" value="UniProtKB-KW"/>
</dbReference>
<keyword evidence="11 12" id="KW-0472">Membrane</keyword>
<evidence type="ECO:0000313" key="15">
    <source>
        <dbReference type="Proteomes" id="UP001163094"/>
    </source>
</evidence>
<comment type="function">
    <text evidence="12">NDH-1 shuttles electrons from NADH, via FMN and iron-sulfur (Fe-S) centers, to quinones in the respiratory chain. The immediate electron acceptor for the enzyme in this species is believed to be ubiquinone. Couples the redox reaction to proton translocation (for every two electrons transferred, four hydrogen ions are translocated across the cytoplasmic membrane), and thus conserves the redox energy in a proton gradient.</text>
</comment>
<sequence length="128" mass="14810">MFINTETITECLSFFVFVVFSLGLCCFMLFLSWFLGGRSSSRYKNTPFESGIVSTKNAYLYFSVKFYLIAMFFVVFDVETLYLYAWSISIKESGWIGFSEALMFAISLLLGLFYLVRIKALNWVSSKK</sequence>
<dbReference type="InterPro" id="IPR038430">
    <property type="entry name" value="NDAH_ubi_oxred_su3_sf"/>
</dbReference>
<evidence type="ECO:0000256" key="8">
    <source>
        <dbReference type="ARBA" id="ARBA00022989"/>
    </source>
</evidence>
<dbReference type="InterPro" id="IPR023043">
    <property type="entry name" value="NAD(P)H_OxRDtase_bac/plastid"/>
</dbReference>
<dbReference type="GO" id="GO:0008137">
    <property type="term" value="F:NADH dehydrogenase (ubiquinone) activity"/>
    <property type="evidence" value="ECO:0007669"/>
    <property type="project" value="InterPro"/>
</dbReference>
<accession>A0AAJ5PUT8</accession>
<evidence type="ECO:0000256" key="2">
    <source>
        <dbReference type="ARBA" id="ARBA00008472"/>
    </source>
</evidence>
<evidence type="ECO:0000313" key="14">
    <source>
        <dbReference type="EMBL" id="WAI11917.1"/>
    </source>
</evidence>
<dbReference type="Gene3D" id="1.20.58.1610">
    <property type="entry name" value="NADH:ubiquinone/plastoquinone oxidoreductase, chain 3"/>
    <property type="match status" value="1"/>
</dbReference>
<comment type="subcellular location">
    <subcellularLocation>
        <location evidence="12 13">Cell membrane</location>
        <topology evidence="12 13">Multi-pass membrane protein</topology>
    </subcellularLocation>
    <subcellularLocation>
        <location evidence="1">Membrane</location>
        <topology evidence="1">Multi-pass membrane protein</topology>
    </subcellularLocation>
</comment>
<evidence type="ECO:0000256" key="12">
    <source>
        <dbReference type="HAMAP-Rule" id="MF_01394"/>
    </source>
</evidence>
<keyword evidence="5 12" id="KW-0812">Transmembrane</keyword>
<name>A0AAJ5PUT8_9GAMM</name>
<feature type="transmembrane region" description="Helical" evidence="12">
    <location>
        <begin position="96"/>
        <end position="116"/>
    </location>
</feature>
<dbReference type="PANTHER" id="PTHR11058">
    <property type="entry name" value="NADH-UBIQUINONE OXIDOREDUCTASE CHAIN 3"/>
    <property type="match status" value="1"/>
</dbReference>
<dbReference type="GO" id="GO:0050136">
    <property type="term" value="F:NADH dehydrogenase (quinone) (non-electrogenic) activity"/>
    <property type="evidence" value="ECO:0007669"/>
    <property type="project" value="UniProtKB-UniRule"/>
</dbReference>
<dbReference type="InterPro" id="IPR000440">
    <property type="entry name" value="NADH_UbQ/plastoQ_OxRdtase_su3"/>
</dbReference>
<evidence type="ECO:0000256" key="3">
    <source>
        <dbReference type="ARBA" id="ARBA00022448"/>
    </source>
</evidence>
<organism evidence="14 15">
    <name type="scientific">Buchnera aphidicola</name>
    <name type="common">Macrosiphum albifrons</name>
    <dbReference type="NCBI Taxonomy" id="2994844"/>
    <lineage>
        <taxon>Bacteria</taxon>
        <taxon>Pseudomonadati</taxon>
        <taxon>Pseudomonadota</taxon>
        <taxon>Gammaproteobacteria</taxon>
        <taxon>Enterobacterales</taxon>
        <taxon>Erwiniaceae</taxon>
        <taxon>Buchnera</taxon>
    </lineage>
</organism>
<dbReference type="PANTHER" id="PTHR11058:SF21">
    <property type="entry name" value="NADH-QUINONE OXIDOREDUCTASE SUBUNIT A"/>
    <property type="match status" value="1"/>
</dbReference>
<evidence type="ECO:0000256" key="7">
    <source>
        <dbReference type="ARBA" id="ARBA00022967"/>
    </source>
</evidence>
<evidence type="ECO:0000256" key="9">
    <source>
        <dbReference type="ARBA" id="ARBA00023027"/>
    </source>
</evidence>
<evidence type="ECO:0000256" key="11">
    <source>
        <dbReference type="ARBA" id="ARBA00023136"/>
    </source>
</evidence>
<reference evidence="14" key="1">
    <citation type="submission" date="2022-11" db="EMBL/GenBank/DDBJ databases">
        <title>The whole genome sequencing of pests is an important tool to study the evolution of the plant-insect interaction and insecticide resistance.</title>
        <authorList>
            <person name="Kananovich Y."/>
        </authorList>
    </citation>
    <scope>NUCLEOTIDE SEQUENCE</scope>
    <source>
        <strain evidence="14">BSU_Mac_2017</strain>
    </source>
</reference>
<keyword evidence="6 12" id="KW-0874">Quinone</keyword>
<keyword evidence="4 12" id="KW-1003">Cell membrane</keyword>
<gene>
    <name evidence="14" type="primary">ndhC</name>
    <name evidence="12" type="synonym">nuoA</name>
    <name evidence="14" type="ORF">OW721_00780</name>
</gene>
<comment type="similarity">
    <text evidence="2 12 13">Belongs to the complex I subunit 3 family.</text>
</comment>
<evidence type="ECO:0000256" key="10">
    <source>
        <dbReference type="ARBA" id="ARBA00023075"/>
    </source>
</evidence>
<keyword evidence="14" id="KW-0560">Oxidoreductase</keyword>
<keyword evidence="10 12" id="KW-0830">Ubiquinone</keyword>
<evidence type="ECO:0000256" key="1">
    <source>
        <dbReference type="ARBA" id="ARBA00004141"/>
    </source>
</evidence>
<dbReference type="GO" id="GO:0005886">
    <property type="term" value="C:plasma membrane"/>
    <property type="evidence" value="ECO:0007669"/>
    <property type="project" value="UniProtKB-SubCell"/>
</dbReference>
<dbReference type="EC" id="7.1.1.-" evidence="12"/>
<comment type="subunit">
    <text evidence="12">NDH-1 is composed of 13 different subunits. Subunits NuoA, H, J, K, L, M, N constitute the membrane sector of the complex.</text>
</comment>
<keyword evidence="7 12" id="KW-1278">Translocase</keyword>
<dbReference type="GO" id="GO:0030964">
    <property type="term" value="C:NADH dehydrogenase complex"/>
    <property type="evidence" value="ECO:0007669"/>
    <property type="project" value="TreeGrafter"/>
</dbReference>
<dbReference type="Proteomes" id="UP001163094">
    <property type="component" value="Chromosome"/>
</dbReference>
<keyword evidence="8 12" id="KW-1133">Transmembrane helix</keyword>
<keyword evidence="3 12" id="KW-0813">Transport</keyword>
<evidence type="ECO:0000256" key="4">
    <source>
        <dbReference type="ARBA" id="ARBA00022475"/>
    </source>
</evidence>
<evidence type="ECO:0000256" key="13">
    <source>
        <dbReference type="RuleBase" id="RU003639"/>
    </source>
</evidence>
<protein>
    <recommendedName>
        <fullName evidence="12">NADH-quinone oxidoreductase subunit A</fullName>
        <ecNumber evidence="12">7.1.1.-</ecNumber>
    </recommendedName>
    <alternativeName>
        <fullName evidence="12">NADH dehydrogenase I subunit A</fullName>
    </alternativeName>
    <alternativeName>
        <fullName evidence="12">NDH-1 subunit A</fullName>
    </alternativeName>
    <alternativeName>
        <fullName evidence="12">NUO1</fullName>
    </alternativeName>
</protein>
<dbReference type="AlphaFoldDB" id="A0AAJ5PUT8"/>
<keyword evidence="9 12" id="KW-0520">NAD</keyword>